<organism evidence="1 2">
    <name type="scientific">Nemania bipapillata</name>
    <dbReference type="NCBI Taxonomy" id="110536"/>
    <lineage>
        <taxon>Eukaryota</taxon>
        <taxon>Fungi</taxon>
        <taxon>Dikarya</taxon>
        <taxon>Ascomycota</taxon>
        <taxon>Pezizomycotina</taxon>
        <taxon>Sordariomycetes</taxon>
        <taxon>Xylariomycetidae</taxon>
        <taxon>Xylariales</taxon>
        <taxon>Xylariaceae</taxon>
        <taxon>Nemania</taxon>
    </lineage>
</organism>
<dbReference type="EMBL" id="JAPESX010000810">
    <property type="protein sequence ID" value="KAJ8119613.1"/>
    <property type="molecule type" value="Genomic_DNA"/>
</dbReference>
<sequence length="294" mass="33489">MPSDKDRLYVALYARGRNPKGPEAEKKYHWALIVAPKVDPDDNTRSIRFHAKETISSDLPQLLWTYEEERLDRGARNILLARVAIGKVLDIERLRSMLASIPVRPETPNWNCVAWVQEAVETVFKDRKAVSTSLNNWGEVKTTALSYIQKKTADHRFDGQGNFSGGKVPTWDMLETSPQAAIATTPSTNSAFAFTDLPLEIREIIWKFALPEPRVFNVLVWVSAGLKMQLLNRPDLKMPLASACYEARRIVKEAGYVLAFRDEDEPKDPGIWFHPRKDRIERTIWGPGDWNMGA</sequence>
<evidence type="ECO:0000313" key="1">
    <source>
        <dbReference type="EMBL" id="KAJ8119613.1"/>
    </source>
</evidence>
<comment type="caution">
    <text evidence="1">The sequence shown here is derived from an EMBL/GenBank/DDBJ whole genome shotgun (WGS) entry which is preliminary data.</text>
</comment>
<protein>
    <submittedName>
        <fullName evidence="1">Uncharacterized protein</fullName>
    </submittedName>
</protein>
<keyword evidence="2" id="KW-1185">Reference proteome</keyword>
<proteinExistence type="predicted"/>
<evidence type="ECO:0000313" key="2">
    <source>
        <dbReference type="Proteomes" id="UP001153334"/>
    </source>
</evidence>
<reference evidence="1" key="1">
    <citation type="submission" date="2022-11" db="EMBL/GenBank/DDBJ databases">
        <title>Genome Sequence of Nemania bipapillata.</title>
        <authorList>
            <person name="Buettner E."/>
        </authorList>
    </citation>
    <scope>NUCLEOTIDE SEQUENCE</scope>
    <source>
        <strain evidence="1">CP14</strain>
    </source>
</reference>
<gene>
    <name evidence="1" type="ORF">ONZ43_g3477</name>
</gene>
<name>A0ACC2IWQ0_9PEZI</name>
<dbReference type="Proteomes" id="UP001153334">
    <property type="component" value="Unassembled WGS sequence"/>
</dbReference>
<accession>A0ACC2IWQ0</accession>